<accession>A0A9Q9C9S1</accession>
<dbReference type="Proteomes" id="UP001059546">
    <property type="component" value="Chromosome VI"/>
</dbReference>
<evidence type="ECO:0000313" key="4">
    <source>
        <dbReference type="Proteomes" id="UP001059546"/>
    </source>
</evidence>
<dbReference type="InterPro" id="IPR022115">
    <property type="entry name" value="DUF3654"/>
</dbReference>
<sequence length="237" mass="27074">MRRHLEKVSRDALRAWAQEGLTFGEVVLMVYDRVFECDIERWRWVVCAESIVCEASVSMYSKLLPEEVLGIIAERFVRRCAKEGGDEGSGNTRGYADCGVIDVRLFVDAYVKHGSEVISEIVRQMMMGKDGKEIDSEYVEKVVRVVDGRRRRREIEASRHAAELLGKELSGKKSKRKSGGGRIRRVQLSQGEKRGWRKSPKLLSLLMKSWQVEYLLRITDPRGVISVIEYTKGFLCG</sequence>
<dbReference type="AlphaFoldDB" id="A0A9Q9C9S1"/>
<dbReference type="Proteomes" id="UP001059546">
    <property type="component" value="Chromosome IV"/>
</dbReference>
<organism evidence="2 4">
    <name type="scientific">Encephalitozoon hellem</name>
    <name type="common">Microsporidian parasite</name>
    <dbReference type="NCBI Taxonomy" id="27973"/>
    <lineage>
        <taxon>Eukaryota</taxon>
        <taxon>Fungi</taxon>
        <taxon>Fungi incertae sedis</taxon>
        <taxon>Microsporidia</taxon>
        <taxon>Unikaryonidae</taxon>
        <taxon>Encephalitozoon</taxon>
    </lineage>
</organism>
<comment type="similarity">
    <text evidence="1">Belongs to the UPF0329 family.</text>
</comment>
<dbReference type="EMBL" id="CP075152">
    <property type="protein sequence ID" value="UTX43283.1"/>
    <property type="molecule type" value="Genomic_DNA"/>
</dbReference>
<evidence type="ECO:0000313" key="2">
    <source>
        <dbReference type="EMBL" id="UTX42883.1"/>
    </source>
</evidence>
<evidence type="ECO:0000256" key="1">
    <source>
        <dbReference type="ARBA" id="ARBA00009465"/>
    </source>
</evidence>
<proteinExistence type="inferred from homology"/>
<dbReference type="EMBL" id="CP075150">
    <property type="protein sequence ID" value="UTX42883.1"/>
    <property type="molecule type" value="Genomic_DNA"/>
</dbReference>
<dbReference type="Pfam" id="PF12376">
    <property type="entry name" value="DUF3654"/>
    <property type="match status" value="1"/>
</dbReference>
<evidence type="ECO:0000313" key="3">
    <source>
        <dbReference type="EMBL" id="UTX43283.1"/>
    </source>
</evidence>
<reference evidence="2" key="1">
    <citation type="submission" date="2021-05" db="EMBL/GenBank/DDBJ databases">
        <title>Encephalitozoon hellem ATCC 50604 Complete Genome.</title>
        <authorList>
            <person name="Mascarenhas dos Santos A.C."/>
            <person name="Julian A.T."/>
            <person name="Pombert J.-F."/>
        </authorList>
    </citation>
    <scope>NUCLEOTIDE SEQUENCE</scope>
    <source>
        <strain evidence="2">ATCC 50604</strain>
    </source>
</reference>
<protein>
    <submittedName>
        <fullName evidence="2">DUF3654 domain-containing protein</fullName>
    </submittedName>
</protein>
<name>A0A9Q9C9S1_ENCHE</name>
<gene>
    <name evidence="2" type="ORF">GPU96_04g06110</name>
    <name evidence="3" type="ORF">GPU96_06g10290</name>
</gene>